<dbReference type="PANTHER" id="PTHR43622:SF3">
    <property type="entry name" value="2-EPI-5-EPI-VALIOLONE SYNTHASE"/>
    <property type="match status" value="1"/>
</dbReference>
<evidence type="ECO:0000256" key="2">
    <source>
        <dbReference type="ARBA" id="ARBA00022723"/>
    </source>
</evidence>
<dbReference type="Gene3D" id="3.40.50.1970">
    <property type="match status" value="1"/>
</dbReference>
<keyword evidence="5" id="KW-0456">Lyase</keyword>
<evidence type="ECO:0000313" key="8">
    <source>
        <dbReference type="EMBL" id="GMH94740.1"/>
    </source>
</evidence>
<accession>A0A9W7BV89</accession>
<evidence type="ECO:0000313" key="9">
    <source>
        <dbReference type="Proteomes" id="UP001165085"/>
    </source>
</evidence>
<dbReference type="InterPro" id="IPR035872">
    <property type="entry name" value="EEVS-like"/>
</dbReference>
<proteinExistence type="predicted"/>
<dbReference type="PANTHER" id="PTHR43622">
    <property type="entry name" value="3-DEHYDROQUINATE SYNTHASE"/>
    <property type="match status" value="1"/>
</dbReference>
<dbReference type="InterPro" id="IPR056179">
    <property type="entry name" value="DHQS_C"/>
</dbReference>
<protein>
    <recommendedName>
        <fullName evidence="10">3-dehydroquinate synthase domain-containing protein</fullName>
    </recommendedName>
</protein>
<dbReference type="SUPFAM" id="SSF56796">
    <property type="entry name" value="Dehydroquinate synthase-like"/>
    <property type="match status" value="1"/>
</dbReference>
<comment type="caution">
    <text evidence="8">The sequence shown here is derived from an EMBL/GenBank/DDBJ whole genome shotgun (WGS) entry which is preliminary data.</text>
</comment>
<evidence type="ECO:0000256" key="5">
    <source>
        <dbReference type="ARBA" id="ARBA00023239"/>
    </source>
</evidence>
<dbReference type="InterPro" id="IPR050071">
    <property type="entry name" value="Dehydroquinate_synthase"/>
</dbReference>
<keyword evidence="9" id="KW-1185">Reference proteome</keyword>
<dbReference type="InterPro" id="IPR030960">
    <property type="entry name" value="DHQS/DOIS_N"/>
</dbReference>
<feature type="domain" description="3-dehydroquinate synthase N-terminal" evidence="6">
    <location>
        <begin position="138"/>
        <end position="254"/>
    </location>
</feature>
<evidence type="ECO:0000259" key="6">
    <source>
        <dbReference type="Pfam" id="PF01761"/>
    </source>
</evidence>
<evidence type="ECO:0000256" key="4">
    <source>
        <dbReference type="ARBA" id="ARBA00023027"/>
    </source>
</evidence>
<reference evidence="9" key="1">
    <citation type="journal article" date="2023" name="Commun. Biol.">
        <title>Genome analysis of Parmales, the sister group of diatoms, reveals the evolutionary specialization of diatoms from phago-mixotrophs to photoautotrophs.</title>
        <authorList>
            <person name="Ban H."/>
            <person name="Sato S."/>
            <person name="Yoshikawa S."/>
            <person name="Yamada K."/>
            <person name="Nakamura Y."/>
            <person name="Ichinomiya M."/>
            <person name="Sato N."/>
            <person name="Blanc-Mathieu R."/>
            <person name="Endo H."/>
            <person name="Kuwata A."/>
            <person name="Ogata H."/>
        </authorList>
    </citation>
    <scope>NUCLEOTIDE SEQUENCE [LARGE SCALE GENOMIC DNA]</scope>
    <source>
        <strain evidence="9">NIES 3701</strain>
    </source>
</reference>
<dbReference type="EMBL" id="BRXY01000434">
    <property type="protein sequence ID" value="GMH94740.1"/>
    <property type="molecule type" value="Genomic_DNA"/>
</dbReference>
<keyword evidence="4" id="KW-0520">NAD</keyword>
<keyword evidence="3" id="KW-0547">Nucleotide-binding</keyword>
<dbReference type="GO" id="GO:0003856">
    <property type="term" value="F:3-dehydroquinate synthase activity"/>
    <property type="evidence" value="ECO:0007669"/>
    <property type="project" value="TreeGrafter"/>
</dbReference>
<evidence type="ECO:0008006" key="10">
    <source>
        <dbReference type="Google" id="ProtNLM"/>
    </source>
</evidence>
<dbReference type="AlphaFoldDB" id="A0A9W7BV89"/>
<dbReference type="Pfam" id="PF01761">
    <property type="entry name" value="DHQ_synthase"/>
    <property type="match status" value="1"/>
</dbReference>
<dbReference type="Pfam" id="PF24621">
    <property type="entry name" value="DHQS_C"/>
    <property type="match status" value="1"/>
</dbReference>
<dbReference type="GO" id="GO:0000166">
    <property type="term" value="F:nucleotide binding"/>
    <property type="evidence" value="ECO:0007669"/>
    <property type="project" value="UniProtKB-KW"/>
</dbReference>
<dbReference type="GO" id="GO:0046872">
    <property type="term" value="F:metal ion binding"/>
    <property type="evidence" value="ECO:0007669"/>
    <property type="project" value="UniProtKB-KW"/>
</dbReference>
<feature type="domain" description="3-dehydroquinate synthase C-terminal" evidence="7">
    <location>
        <begin position="256"/>
        <end position="401"/>
    </location>
</feature>
<name>A0A9W7BV89_9STRA</name>
<organism evidence="8 9">
    <name type="scientific">Triparma strigata</name>
    <dbReference type="NCBI Taxonomy" id="1606541"/>
    <lineage>
        <taxon>Eukaryota</taxon>
        <taxon>Sar</taxon>
        <taxon>Stramenopiles</taxon>
        <taxon>Ochrophyta</taxon>
        <taxon>Bolidophyceae</taxon>
        <taxon>Parmales</taxon>
        <taxon>Triparmaceae</taxon>
        <taxon>Triparma</taxon>
    </lineage>
</organism>
<dbReference type="OrthoDB" id="197068at2759"/>
<dbReference type="CDD" id="cd08199">
    <property type="entry name" value="EEVS"/>
    <property type="match status" value="1"/>
</dbReference>
<keyword evidence="2" id="KW-0479">Metal-binding</keyword>
<sequence length="453" mass="50142">MNVDTVKEKIYKTPTVVKQNTRPVVIEETCSNDESKEVKEVGEEPLKGAPNNVTRLFSPTTPWVTTGYRSVFTLPISYTLSIQRTSIFLPSNPTLYNASTCPGPTRFLVVDSAIYSLHLTSITSYFHSYNLTPHIHVMLGEESHKNLSSLTLLIDALSDYGLKRREPFYAIGGGCVLDVCGLAASTYRRGVPFIRVPTTLLSLVDASVGVKNGIDYECCLTESKYKNRLGTFYPPVEVVCWAGFLGSQDRRNLSNGCGEIVKLSLVKSEEIFGLLEEFGTELVGTGFGEEGSEEVKTAAARVIELSIEVMLQELGPNLYEFELERPVDYGHTFSKVVEMVPGADIMHGEAVNVDGFFSAVLSFGRGWIDEATLTRIYKVMKGLGLPVASDLMTEENCLKALEDAVEHRHGKQRIPLLKDRIGNSICVSDITEEEVQRALNFLPRFLEAAEKNL</sequence>
<evidence type="ECO:0000256" key="3">
    <source>
        <dbReference type="ARBA" id="ARBA00022741"/>
    </source>
</evidence>
<gene>
    <name evidence="8" type="ORF">TrST_g3358</name>
</gene>
<evidence type="ECO:0000256" key="1">
    <source>
        <dbReference type="ARBA" id="ARBA00001911"/>
    </source>
</evidence>
<dbReference type="Proteomes" id="UP001165085">
    <property type="component" value="Unassembled WGS sequence"/>
</dbReference>
<dbReference type="Gene3D" id="1.20.1090.10">
    <property type="entry name" value="Dehydroquinate synthase-like - alpha domain"/>
    <property type="match status" value="1"/>
</dbReference>
<comment type="cofactor">
    <cofactor evidence="1">
        <name>NAD(+)</name>
        <dbReference type="ChEBI" id="CHEBI:57540"/>
    </cofactor>
</comment>
<dbReference type="GO" id="GO:0017000">
    <property type="term" value="P:antibiotic biosynthetic process"/>
    <property type="evidence" value="ECO:0007669"/>
    <property type="project" value="InterPro"/>
</dbReference>
<evidence type="ECO:0000259" key="7">
    <source>
        <dbReference type="Pfam" id="PF24621"/>
    </source>
</evidence>